<feature type="transmembrane region" description="Helical" evidence="2">
    <location>
        <begin position="6"/>
        <end position="27"/>
    </location>
</feature>
<evidence type="ECO:0000313" key="3">
    <source>
        <dbReference type="EMBL" id="XAN08975.1"/>
    </source>
</evidence>
<feature type="region of interest" description="Disordered" evidence="1">
    <location>
        <begin position="40"/>
        <end position="59"/>
    </location>
</feature>
<protein>
    <submittedName>
        <fullName evidence="3">Methionine/alanine import family NSS transporter small subunit</fullName>
    </submittedName>
</protein>
<keyword evidence="2" id="KW-1133">Transmembrane helix</keyword>
<dbReference type="NCBIfam" id="NF033493">
    <property type="entry name" value="MetS_like_NSS"/>
    <property type="match status" value="1"/>
</dbReference>
<dbReference type="RefSeq" id="WP_425310409.1">
    <property type="nucleotide sequence ID" value="NZ_CP154795.1"/>
</dbReference>
<feature type="compositionally biased region" description="Basic and acidic residues" evidence="1">
    <location>
        <begin position="46"/>
        <end position="59"/>
    </location>
</feature>
<sequence length="59" mass="6461">MSPIAIVMLVISIIILWGGLVASIVNLRVRPQVEGLDESDDLTADDLAREHDAPLHRDT</sequence>
<dbReference type="Proteomes" id="UP001442841">
    <property type="component" value="Chromosome"/>
</dbReference>
<gene>
    <name evidence="3" type="ORF">AADG42_17220</name>
</gene>
<evidence type="ECO:0000256" key="1">
    <source>
        <dbReference type="SAM" id="MobiDB-lite"/>
    </source>
</evidence>
<proteinExistence type="predicted"/>
<keyword evidence="2" id="KW-0812">Transmembrane</keyword>
<keyword evidence="2" id="KW-0472">Membrane</keyword>
<keyword evidence="4" id="KW-1185">Reference proteome</keyword>
<name>A0ABZ3FUZ1_9ACTN</name>
<accession>A0ABZ3FUZ1</accession>
<evidence type="ECO:0000313" key="4">
    <source>
        <dbReference type="Proteomes" id="UP001442841"/>
    </source>
</evidence>
<organism evidence="3 4">
    <name type="scientific">Ammonicoccus fulvus</name>
    <dbReference type="NCBI Taxonomy" id="3138240"/>
    <lineage>
        <taxon>Bacteria</taxon>
        <taxon>Bacillati</taxon>
        <taxon>Actinomycetota</taxon>
        <taxon>Actinomycetes</taxon>
        <taxon>Propionibacteriales</taxon>
        <taxon>Propionibacteriaceae</taxon>
        <taxon>Ammonicoccus</taxon>
    </lineage>
</organism>
<dbReference type="InterPro" id="IPR031596">
    <property type="entry name" value="MaAIMP_sms"/>
</dbReference>
<dbReference type="Pfam" id="PF16951">
    <property type="entry name" value="MaAIMP_sms"/>
    <property type="match status" value="1"/>
</dbReference>
<evidence type="ECO:0000256" key="2">
    <source>
        <dbReference type="SAM" id="Phobius"/>
    </source>
</evidence>
<reference evidence="3 4" key="1">
    <citation type="submission" date="2024-04" db="EMBL/GenBank/DDBJ databases">
        <title>Isolation of an actinomycete strain from pig manure.</title>
        <authorList>
            <person name="Gong T."/>
            <person name="Yu Z."/>
            <person name="An M."/>
            <person name="Wei C."/>
            <person name="Yang W."/>
            <person name="Liu L."/>
        </authorList>
    </citation>
    <scope>NUCLEOTIDE SEQUENCE [LARGE SCALE GENOMIC DNA]</scope>
    <source>
        <strain evidence="3 4">ZF39</strain>
    </source>
</reference>
<dbReference type="EMBL" id="CP154795">
    <property type="protein sequence ID" value="XAN08975.1"/>
    <property type="molecule type" value="Genomic_DNA"/>
</dbReference>